<dbReference type="PANTHER" id="PTHR30405:SF11">
    <property type="entry name" value="RNA-GUIDED DNA ENDONUCLEASE RV2885C-RELATED"/>
    <property type="match status" value="1"/>
</dbReference>
<dbReference type="GO" id="GO:0032196">
    <property type="term" value="P:transposition"/>
    <property type="evidence" value="ECO:0007669"/>
    <property type="project" value="UniProtKB-KW"/>
</dbReference>
<organism evidence="8 9">
    <name type="scientific">Allochromatium humboldtianum</name>
    <dbReference type="NCBI Taxonomy" id="504901"/>
    <lineage>
        <taxon>Bacteria</taxon>
        <taxon>Pseudomonadati</taxon>
        <taxon>Pseudomonadota</taxon>
        <taxon>Gammaproteobacteria</taxon>
        <taxon>Chromatiales</taxon>
        <taxon>Chromatiaceae</taxon>
        <taxon>Allochromatium</taxon>
    </lineage>
</organism>
<evidence type="ECO:0000259" key="6">
    <source>
        <dbReference type="Pfam" id="PF01385"/>
    </source>
</evidence>
<evidence type="ECO:0000313" key="8">
    <source>
        <dbReference type="EMBL" id="NVZ11803.1"/>
    </source>
</evidence>
<evidence type="ECO:0000256" key="5">
    <source>
        <dbReference type="ARBA" id="ARBA00023172"/>
    </source>
</evidence>
<proteinExistence type="inferred from homology"/>
<evidence type="ECO:0000259" key="7">
    <source>
        <dbReference type="Pfam" id="PF07282"/>
    </source>
</evidence>
<comment type="similarity">
    <text evidence="1">In the C-terminal section; belongs to the transposase 35 family.</text>
</comment>
<evidence type="ECO:0000313" key="9">
    <source>
        <dbReference type="Proteomes" id="UP000592294"/>
    </source>
</evidence>
<feature type="domain" description="Probable transposase IS891/IS1136/IS1341" evidence="6">
    <location>
        <begin position="189"/>
        <end position="278"/>
    </location>
</feature>
<sequence length="436" mass="49595">METQIITAKLKLLIDAEQAGVLMETACAYRDALNQTAEVAFVHNKLSQAMKLQTLVYGELRERFGLPAQMACNVPRQVAASYKMLWSRTKTNAEHRAKGWTKKRYRGLDRPPRYSALTVFYNYRRDFSLGKDRTVSLGTLQGRLRCGYVGYQKHLDLLEDERVRVQGAKLWRDPTSKVWYLLVSLGVAVQPVAPETIRAVAGVDLGQRYLAVESNGRRARFWSGSAVLHRAEHFRRVRAGLQRKGTRSATRTLRRLALRETRFRADVNHQVSKHLAQPGTLIGMEWLHDIDERTERRHRPEASSKQRRANRRRAGWSFADLQGKTHYKAHLQGLPVIYVDADYTSQGCPVCGHTGKENRPGKGLRFECASCGFELHADLVGARNVALRTLLIRQDWIRTGCLSATPKGSDAEAKAGRLQRYLELRWSSEPNPLLDH</sequence>
<gene>
    <name evidence="8" type="ORF">HW932_21405</name>
</gene>
<dbReference type="InterPro" id="IPR051399">
    <property type="entry name" value="RNA-guided_DNA_endo/Transpos"/>
</dbReference>
<dbReference type="AlphaFoldDB" id="A0A850RSA7"/>
<dbReference type="NCBIfam" id="NF040570">
    <property type="entry name" value="guided_TnpB"/>
    <property type="match status" value="1"/>
</dbReference>
<evidence type="ECO:0000256" key="4">
    <source>
        <dbReference type="ARBA" id="ARBA00023125"/>
    </source>
</evidence>
<name>A0A850RSA7_9GAMM</name>
<keyword evidence="9" id="KW-1185">Reference proteome</keyword>
<feature type="domain" description="Cas12f1-like TNB" evidence="7">
    <location>
        <begin position="318"/>
        <end position="385"/>
    </location>
</feature>
<keyword evidence="3" id="KW-0815">Transposition</keyword>
<reference evidence="8 9" key="1">
    <citation type="submission" date="2020-06" db="EMBL/GenBank/DDBJ databases">
        <title>Whole-genome sequence of Allochromatium humboldtianum DSM 21881, type strain.</title>
        <authorList>
            <person name="Kyndt J.A."/>
            <person name="Meyer T.E."/>
        </authorList>
    </citation>
    <scope>NUCLEOTIDE SEQUENCE [LARGE SCALE GENOMIC DNA]</scope>
    <source>
        <strain evidence="8 9">DSM 21881</strain>
    </source>
</reference>
<dbReference type="InterPro" id="IPR001959">
    <property type="entry name" value="Transposase"/>
</dbReference>
<dbReference type="GO" id="GO:0003677">
    <property type="term" value="F:DNA binding"/>
    <property type="evidence" value="ECO:0007669"/>
    <property type="project" value="UniProtKB-KW"/>
</dbReference>
<protein>
    <submittedName>
        <fullName evidence="8">Transposase</fullName>
    </submittedName>
</protein>
<evidence type="ECO:0000256" key="3">
    <source>
        <dbReference type="ARBA" id="ARBA00022578"/>
    </source>
</evidence>
<evidence type="ECO:0000256" key="1">
    <source>
        <dbReference type="ARBA" id="ARBA00008761"/>
    </source>
</evidence>
<dbReference type="Proteomes" id="UP000592294">
    <property type="component" value="Unassembled WGS sequence"/>
</dbReference>
<accession>A0A850RSA7</accession>
<keyword evidence="5" id="KW-0233">DNA recombination</keyword>
<dbReference type="Pfam" id="PF07282">
    <property type="entry name" value="Cas12f1-like_TNB"/>
    <property type="match status" value="1"/>
</dbReference>
<keyword evidence="4" id="KW-0238">DNA-binding</keyword>
<dbReference type="InterPro" id="IPR010095">
    <property type="entry name" value="Cas12f1-like_TNB"/>
</dbReference>
<dbReference type="PANTHER" id="PTHR30405">
    <property type="entry name" value="TRANSPOSASE"/>
    <property type="match status" value="1"/>
</dbReference>
<evidence type="ECO:0000256" key="2">
    <source>
        <dbReference type="ARBA" id="ARBA00011044"/>
    </source>
</evidence>
<dbReference type="EMBL" id="JABZEO010000054">
    <property type="protein sequence ID" value="NVZ11803.1"/>
    <property type="molecule type" value="Genomic_DNA"/>
</dbReference>
<comment type="caution">
    <text evidence="8">The sequence shown here is derived from an EMBL/GenBank/DDBJ whole genome shotgun (WGS) entry which is preliminary data.</text>
</comment>
<dbReference type="GO" id="GO:0006310">
    <property type="term" value="P:DNA recombination"/>
    <property type="evidence" value="ECO:0007669"/>
    <property type="project" value="UniProtKB-KW"/>
</dbReference>
<dbReference type="Pfam" id="PF01385">
    <property type="entry name" value="OrfB_IS605"/>
    <property type="match status" value="1"/>
</dbReference>
<comment type="similarity">
    <text evidence="2">In the N-terminal section; belongs to the transposase 2 family.</text>
</comment>